<dbReference type="OrthoDB" id="2505440at2759"/>
<reference evidence="1" key="1">
    <citation type="journal article" date="2021" name="Proc. Natl. Acad. Sci. U.S.A.">
        <title>Three genomes in the algal genus Volvox reveal the fate of a haploid sex-determining region after a transition to homothallism.</title>
        <authorList>
            <person name="Yamamoto K."/>
            <person name="Hamaji T."/>
            <person name="Kawai-Toyooka H."/>
            <person name="Matsuzaki R."/>
            <person name="Takahashi F."/>
            <person name="Nishimura Y."/>
            <person name="Kawachi M."/>
            <person name="Noguchi H."/>
            <person name="Minakuchi Y."/>
            <person name="Umen J.G."/>
            <person name="Toyoda A."/>
            <person name="Nozaki H."/>
        </authorList>
    </citation>
    <scope>NUCLEOTIDE SEQUENCE</scope>
    <source>
        <strain evidence="1">NIES-3786</strain>
    </source>
</reference>
<dbReference type="Proteomes" id="UP000747110">
    <property type="component" value="Unassembled WGS sequence"/>
</dbReference>
<gene>
    <name evidence="1" type="ORF">Vretifemale_5506</name>
</gene>
<dbReference type="AlphaFoldDB" id="A0A8J4C5E7"/>
<accession>A0A8J4C5E7</accession>
<protein>
    <submittedName>
        <fullName evidence="1">Uncharacterized protein</fullName>
    </submittedName>
</protein>
<sequence length="167" mass="19225">MNVFFGCLERGQSDKEGFGGVGWGSTAFNRVQFRRVLLYSDNLYSSHPPLRTSYTSCDMPLFSPSNRHNPDYHNPDYHNHDYHNHDYHNHDYHNHDYHNHDYHNHDYHNHDYHNHDYHNHRMIAKKGVNLNPSETEALLAAAADITAAAGGDVELPPPSPLPQEEAG</sequence>
<evidence type="ECO:0000313" key="2">
    <source>
        <dbReference type="Proteomes" id="UP000747110"/>
    </source>
</evidence>
<dbReference type="EMBL" id="BNCP01000008">
    <property type="protein sequence ID" value="GIL75778.1"/>
    <property type="molecule type" value="Genomic_DNA"/>
</dbReference>
<keyword evidence="2" id="KW-1185">Reference proteome</keyword>
<comment type="caution">
    <text evidence="1">The sequence shown here is derived from an EMBL/GenBank/DDBJ whole genome shotgun (WGS) entry which is preliminary data.</text>
</comment>
<name>A0A8J4C5E7_9CHLO</name>
<proteinExistence type="predicted"/>
<organism evidence="1 2">
    <name type="scientific">Volvox reticuliferus</name>
    <dbReference type="NCBI Taxonomy" id="1737510"/>
    <lineage>
        <taxon>Eukaryota</taxon>
        <taxon>Viridiplantae</taxon>
        <taxon>Chlorophyta</taxon>
        <taxon>core chlorophytes</taxon>
        <taxon>Chlorophyceae</taxon>
        <taxon>CS clade</taxon>
        <taxon>Chlamydomonadales</taxon>
        <taxon>Volvocaceae</taxon>
        <taxon>Volvox</taxon>
    </lineage>
</organism>
<evidence type="ECO:0000313" key="1">
    <source>
        <dbReference type="EMBL" id="GIL75778.1"/>
    </source>
</evidence>
<feature type="non-terminal residue" evidence="1">
    <location>
        <position position="167"/>
    </location>
</feature>